<keyword evidence="3" id="KW-0479">Metal-binding</keyword>
<feature type="compositionally biased region" description="Acidic residues" evidence="7">
    <location>
        <begin position="403"/>
        <end position="415"/>
    </location>
</feature>
<comment type="caution">
    <text evidence="11">The sequence shown here is derived from an EMBL/GenBank/DDBJ whole genome shotgun (WGS) entry which is preliminary data.</text>
</comment>
<keyword evidence="2" id="KW-0645">Protease</keyword>
<dbReference type="InterPro" id="IPR045175">
    <property type="entry name" value="M28_fam"/>
</dbReference>
<dbReference type="RefSeq" id="WP_299585732.1">
    <property type="nucleotide sequence ID" value="NZ_JBGMEL010000018.1"/>
</dbReference>
<dbReference type="PIRSF" id="PIRSF036685">
    <property type="entry name" value="BacLeuNPeptidase"/>
    <property type="match status" value="1"/>
</dbReference>
<keyword evidence="12" id="KW-1185">Reference proteome</keyword>
<keyword evidence="5" id="KW-0378">Hydrolase</keyword>
<evidence type="ECO:0000256" key="4">
    <source>
        <dbReference type="ARBA" id="ARBA00022729"/>
    </source>
</evidence>
<dbReference type="Proteomes" id="UP001569414">
    <property type="component" value="Unassembled WGS sequence"/>
</dbReference>
<dbReference type="Pfam" id="PF04151">
    <property type="entry name" value="PPC"/>
    <property type="match status" value="1"/>
</dbReference>
<keyword evidence="4 8" id="KW-0732">Signal</keyword>
<dbReference type="Gene3D" id="3.40.630.10">
    <property type="entry name" value="Zn peptidases"/>
    <property type="match status" value="1"/>
</dbReference>
<proteinExistence type="predicted"/>
<evidence type="ECO:0000259" key="9">
    <source>
        <dbReference type="Pfam" id="PF04151"/>
    </source>
</evidence>
<dbReference type="PANTHER" id="PTHR12147:SF56">
    <property type="entry name" value="AMINOPEPTIDASE YDR415C-RELATED"/>
    <property type="match status" value="1"/>
</dbReference>
<dbReference type="EMBL" id="JBGMEL010000018">
    <property type="protein sequence ID" value="MFA0792057.1"/>
    <property type="molecule type" value="Genomic_DNA"/>
</dbReference>
<sequence>MKKMICTSLLGLLAVPGITLAEELWITIGSDGYQTLKKNSALVAKESLSAQGERNGITILKVNEDNLSDISTIMHNSHNRCGGFMVHESLQEAQKAQLSPLISTMRSVASYTVDNASVVNALQAEISEANIRSTINSLSSFTNRYYTTSTGVEGAEWIRDKWQALTSSRSDASVQLYSHSWAQPSVILTIQGQTEPDEIVVLGAHLDSTVGWGTGEGTRAPGADDDASGIATLTDVVNAIVATGYKPAKTLAFMGYAAEEVGLRGSDDIATDYKSQNKNVVGVLQLDMTNYYGSNSDIYIIGDYTNSAQNAFLKDLAQTYQGSLSVGTTNCGYACSDHASWHDQGYAVSFPFEATFNGSNPYIHTVNDTLASSGGDANHAVKFGKLAAAYVAELAKGAIGDDPGPDPDPDPDPDPGQEQTENFSGSVSRGGEENYGPFSVAPGTNFVANMTGTNDADLYVRFGAAPTWRYYDCRPYESGSTESCSVQVPSDESEAYIMIRGYSRLTSSFELEVTYTPQ</sequence>
<dbReference type="Gene3D" id="2.60.120.380">
    <property type="match status" value="1"/>
</dbReference>
<evidence type="ECO:0000256" key="3">
    <source>
        <dbReference type="ARBA" id="ARBA00022723"/>
    </source>
</evidence>
<evidence type="ECO:0000256" key="5">
    <source>
        <dbReference type="ARBA" id="ARBA00022801"/>
    </source>
</evidence>
<dbReference type="InterPro" id="IPR007280">
    <property type="entry name" value="Peptidase_C_arc/bac"/>
</dbReference>
<evidence type="ECO:0000256" key="1">
    <source>
        <dbReference type="ARBA" id="ARBA00022438"/>
    </source>
</evidence>
<organism evidence="11 12">
    <name type="scientific">Microbulbifer echini</name>
    <dbReference type="NCBI Taxonomy" id="1529067"/>
    <lineage>
        <taxon>Bacteria</taxon>
        <taxon>Pseudomonadati</taxon>
        <taxon>Pseudomonadota</taxon>
        <taxon>Gammaproteobacteria</taxon>
        <taxon>Cellvibrionales</taxon>
        <taxon>Microbulbiferaceae</taxon>
        <taxon>Microbulbifer</taxon>
    </lineage>
</organism>
<dbReference type="InterPro" id="IPR007484">
    <property type="entry name" value="Peptidase_M28"/>
</dbReference>
<accession>A0ABV4NR70</accession>
<name>A0ABV4NR70_9GAMM</name>
<evidence type="ECO:0000313" key="12">
    <source>
        <dbReference type="Proteomes" id="UP001569414"/>
    </source>
</evidence>
<reference evidence="11 12" key="1">
    <citation type="submission" date="2024-08" db="EMBL/GenBank/DDBJ databases">
        <authorList>
            <person name="Ishaq N."/>
        </authorList>
    </citation>
    <scope>NUCLEOTIDE SEQUENCE [LARGE SCALE GENOMIC DNA]</scope>
    <source>
        <strain evidence="11 12">JCM 30400</strain>
    </source>
</reference>
<evidence type="ECO:0000256" key="7">
    <source>
        <dbReference type="SAM" id="MobiDB-lite"/>
    </source>
</evidence>
<feature type="region of interest" description="Disordered" evidence="7">
    <location>
        <begin position="397"/>
        <end position="435"/>
    </location>
</feature>
<evidence type="ECO:0000259" key="10">
    <source>
        <dbReference type="Pfam" id="PF04389"/>
    </source>
</evidence>
<evidence type="ECO:0000256" key="2">
    <source>
        <dbReference type="ARBA" id="ARBA00022670"/>
    </source>
</evidence>
<feature type="domain" description="Peptidase C-terminal archaeal/bacterial" evidence="9">
    <location>
        <begin position="438"/>
        <end position="491"/>
    </location>
</feature>
<gene>
    <name evidence="11" type="ORF">ACCI51_16025</name>
</gene>
<evidence type="ECO:0000256" key="6">
    <source>
        <dbReference type="ARBA" id="ARBA00022833"/>
    </source>
</evidence>
<feature type="signal peptide" evidence="8">
    <location>
        <begin position="1"/>
        <end position="21"/>
    </location>
</feature>
<evidence type="ECO:0000256" key="8">
    <source>
        <dbReference type="SAM" id="SignalP"/>
    </source>
</evidence>
<feature type="domain" description="Peptidase M28" evidence="10">
    <location>
        <begin position="186"/>
        <end position="381"/>
    </location>
</feature>
<protein>
    <submittedName>
        <fullName evidence="11">M20/M25/M40 family metallo-hydrolase</fullName>
    </submittedName>
</protein>
<keyword evidence="1" id="KW-0031">Aminopeptidase</keyword>
<feature type="chain" id="PRO_5045060823" evidence="8">
    <location>
        <begin position="22"/>
        <end position="518"/>
    </location>
</feature>
<feature type="compositionally biased region" description="Polar residues" evidence="7">
    <location>
        <begin position="417"/>
        <end position="427"/>
    </location>
</feature>
<dbReference type="SUPFAM" id="SSF53187">
    <property type="entry name" value="Zn-dependent exopeptidases"/>
    <property type="match status" value="1"/>
</dbReference>
<evidence type="ECO:0000313" key="11">
    <source>
        <dbReference type="EMBL" id="MFA0792057.1"/>
    </source>
</evidence>
<dbReference type="PANTHER" id="PTHR12147">
    <property type="entry name" value="METALLOPEPTIDASE M28 FAMILY MEMBER"/>
    <property type="match status" value="1"/>
</dbReference>
<keyword evidence="6" id="KW-0862">Zinc</keyword>
<dbReference type="InterPro" id="IPR012189">
    <property type="entry name" value="Pept_M28E_Ap1"/>
</dbReference>
<dbReference type="Pfam" id="PF04389">
    <property type="entry name" value="Peptidase_M28"/>
    <property type="match status" value="1"/>
</dbReference>